<evidence type="ECO:0000256" key="1">
    <source>
        <dbReference type="SAM" id="Phobius"/>
    </source>
</evidence>
<feature type="transmembrane region" description="Helical" evidence="1">
    <location>
        <begin position="29"/>
        <end position="54"/>
    </location>
</feature>
<name>A0A4Y9LL61_9BRAD</name>
<dbReference type="Proteomes" id="UP000297966">
    <property type="component" value="Unassembled WGS sequence"/>
</dbReference>
<gene>
    <name evidence="2" type="ORF">E4K65_31655</name>
</gene>
<dbReference type="EMBL" id="SPQT01000022">
    <property type="protein sequence ID" value="TFV43726.1"/>
    <property type="molecule type" value="Genomic_DNA"/>
</dbReference>
<dbReference type="InterPro" id="IPR024651">
    <property type="entry name" value="FAD-SLDH_ssu"/>
</dbReference>
<keyword evidence="1" id="KW-0472">Membrane</keyword>
<dbReference type="Pfam" id="PF12318">
    <property type="entry name" value="FAD-SLDH"/>
    <property type="match status" value="1"/>
</dbReference>
<proteinExistence type="predicted"/>
<comment type="caution">
    <text evidence="2">The sequence shown here is derived from an EMBL/GenBank/DDBJ whole genome shotgun (WGS) entry which is preliminary data.</text>
</comment>
<reference evidence="2 3" key="1">
    <citation type="submission" date="2019-03" db="EMBL/GenBank/DDBJ databases">
        <title>Bradyrhizobium diversity isolated from nodules of Chamaecrista fasciculata.</title>
        <authorList>
            <person name="Klepa M.S."/>
            <person name="Urquiaga M.O."/>
            <person name="Hungria M."/>
            <person name="Delamuta J.R."/>
        </authorList>
    </citation>
    <scope>NUCLEOTIDE SEQUENCE [LARGE SCALE GENOMIC DNA]</scope>
    <source>
        <strain evidence="2 3">CNPSo 3448</strain>
    </source>
</reference>
<organism evidence="2 3">
    <name type="scientific">Bradyrhizobium niftali</name>
    <dbReference type="NCBI Taxonomy" id="2560055"/>
    <lineage>
        <taxon>Bacteria</taxon>
        <taxon>Pseudomonadati</taxon>
        <taxon>Pseudomonadota</taxon>
        <taxon>Alphaproteobacteria</taxon>
        <taxon>Hyphomicrobiales</taxon>
        <taxon>Nitrobacteraceae</taxon>
        <taxon>Bradyrhizobium</taxon>
    </lineage>
</organism>
<sequence length="190" mass="20320">MLTARGTDMSDSYPDDCPTAFSLTRRRDVLVGGLLFGAIAALPTLPAVAAPALWSDEAAARFMEISSLLVPHRLKAEIGSRMGAAMMALNPALLQQIDGLLSIARAKNARVVEDFFADVPDGPLKDTALAIISAWYLGVVTGAPDAEVFAYEYALMYGPTRDVMTIPSYAISGPNRWTADAPPLSNMPEF</sequence>
<accession>A0A4Y9LL61</accession>
<dbReference type="AlphaFoldDB" id="A0A4Y9LL61"/>
<keyword evidence="3" id="KW-1185">Reference proteome</keyword>
<evidence type="ECO:0000313" key="2">
    <source>
        <dbReference type="EMBL" id="TFV43726.1"/>
    </source>
</evidence>
<protein>
    <submittedName>
        <fullName evidence="2">Sorbitol dehydrogenase</fullName>
    </submittedName>
</protein>
<keyword evidence="1" id="KW-1133">Transmembrane helix</keyword>
<keyword evidence="1" id="KW-0812">Transmembrane</keyword>
<evidence type="ECO:0000313" key="3">
    <source>
        <dbReference type="Proteomes" id="UP000297966"/>
    </source>
</evidence>
<dbReference type="OrthoDB" id="8722893at2"/>